<evidence type="ECO:0000313" key="2">
    <source>
        <dbReference type="EMBL" id="UYP45591.1"/>
    </source>
</evidence>
<proteinExistence type="predicted"/>
<accession>A0ABY6HQ87</accession>
<keyword evidence="3" id="KW-1185">Reference proteome</keyword>
<protein>
    <recommendedName>
        <fullName evidence="1">DUF8156 domain-containing protein</fullName>
    </recommendedName>
</protein>
<organism evidence="2 3">
    <name type="scientific">Candidatus Lokiarchaeum ossiferum</name>
    <dbReference type="NCBI Taxonomy" id="2951803"/>
    <lineage>
        <taxon>Archaea</taxon>
        <taxon>Promethearchaeati</taxon>
        <taxon>Promethearchaeota</taxon>
        <taxon>Promethearchaeia</taxon>
        <taxon>Promethearchaeales</taxon>
        <taxon>Promethearchaeaceae</taxon>
        <taxon>Candidatus Lokiarchaeum</taxon>
    </lineage>
</organism>
<name>A0ABY6HQ87_9ARCH</name>
<sequence length="95" mass="10968">MTIMGRTLPSFRPALDMEIQSWINFKRELSSEDRPLFDQIMRYAKMHGDAGSLAARFLISENVWLSALIEQQKLIDKLSEKIEQLRAPTKVGFLV</sequence>
<evidence type="ECO:0000313" key="3">
    <source>
        <dbReference type="Proteomes" id="UP001208689"/>
    </source>
</evidence>
<dbReference type="Proteomes" id="UP001208689">
    <property type="component" value="Chromosome"/>
</dbReference>
<dbReference type="InterPro" id="IPR058469">
    <property type="entry name" value="DUF8156"/>
</dbReference>
<evidence type="ECO:0000259" key="1">
    <source>
        <dbReference type="Pfam" id="PF26485"/>
    </source>
</evidence>
<feature type="domain" description="DUF8156" evidence="1">
    <location>
        <begin position="4"/>
        <end position="87"/>
    </location>
</feature>
<reference evidence="2" key="1">
    <citation type="submission" date="2022-09" db="EMBL/GenBank/DDBJ databases">
        <title>Actin cytoskeleton and complex cell architecture in an #Asgard archaeon.</title>
        <authorList>
            <person name="Ponce Toledo R.I."/>
            <person name="Schleper C."/>
            <person name="Rodrigues Oliveira T."/>
            <person name="Wollweber F."/>
            <person name="Xu J."/>
            <person name="Rittmann S."/>
            <person name="Klingl A."/>
            <person name="Pilhofer M."/>
        </authorList>
    </citation>
    <scope>NUCLEOTIDE SEQUENCE</scope>
    <source>
        <strain evidence="2">B-35</strain>
    </source>
</reference>
<dbReference type="EMBL" id="CP104013">
    <property type="protein sequence ID" value="UYP45591.1"/>
    <property type="molecule type" value="Genomic_DNA"/>
</dbReference>
<gene>
    <name evidence="2" type="ORF">NEF87_001876</name>
</gene>
<dbReference type="Pfam" id="PF26485">
    <property type="entry name" value="DUF8156"/>
    <property type="match status" value="1"/>
</dbReference>